<dbReference type="Pfam" id="PF00498">
    <property type="entry name" value="FHA"/>
    <property type="match status" value="1"/>
</dbReference>
<sequence>MVNSLEHFERFFERLMEGSVGRIFRSPIQPAEIGRRLQRAMEANKLSTVDGLVVPNDYVVYLNPGDMVLFADFATRLCQQMEDWLIDVADERNYGFIDQVRVQLIGSDEVPPRRINIDAHIVELPDFDRGKQEAAQRTEVYRVVEQTGNVPPKLLRVVEGPSPDQAFVVRKPSTTIGRSLDNDVVIEVPEVSRHHARLDYTNGVFRIVDLNSTNGTAVNGTKAKQQNVKDGDRITLGLTTLEFLPYRGQEQG</sequence>
<dbReference type="InterPro" id="IPR022128">
    <property type="entry name" value="FhaA_N"/>
</dbReference>
<evidence type="ECO:0000313" key="3">
    <source>
        <dbReference type="Proteomes" id="UP000004221"/>
    </source>
</evidence>
<dbReference type="InterPro" id="IPR000253">
    <property type="entry name" value="FHA_dom"/>
</dbReference>
<organism evidence="2 3">
    <name type="scientific">Nitrolancea hollandica Lb</name>
    <dbReference type="NCBI Taxonomy" id="1129897"/>
    <lineage>
        <taxon>Bacteria</taxon>
        <taxon>Pseudomonadati</taxon>
        <taxon>Thermomicrobiota</taxon>
        <taxon>Thermomicrobia</taxon>
        <taxon>Sphaerobacterales</taxon>
        <taxon>Sphaerobacterineae</taxon>
        <taxon>Sphaerobacteraceae</taxon>
        <taxon>Nitrolancea</taxon>
    </lineage>
</organism>
<dbReference type="Pfam" id="PF12401">
    <property type="entry name" value="FhaA_N"/>
    <property type="match status" value="1"/>
</dbReference>
<dbReference type="SUPFAM" id="SSF49879">
    <property type="entry name" value="SMAD/FHA domain"/>
    <property type="match status" value="1"/>
</dbReference>
<dbReference type="PROSITE" id="PS50006">
    <property type="entry name" value="FHA_DOMAIN"/>
    <property type="match status" value="1"/>
</dbReference>
<dbReference type="Proteomes" id="UP000004221">
    <property type="component" value="Unassembled WGS sequence"/>
</dbReference>
<dbReference type="InterPro" id="IPR042287">
    <property type="entry name" value="FhaA_N_sf"/>
</dbReference>
<dbReference type="CDD" id="cd00060">
    <property type="entry name" value="FHA"/>
    <property type="match status" value="1"/>
</dbReference>
<proteinExistence type="predicted"/>
<reference evidence="2 3" key="1">
    <citation type="journal article" date="2012" name="ISME J.">
        <title>Nitrification expanded: discovery, physiology and genomics of a nitrite-oxidizing bacterium from the phylum Chloroflexi.</title>
        <authorList>
            <person name="Sorokin D.Y."/>
            <person name="Lucker S."/>
            <person name="Vejmelkova D."/>
            <person name="Kostrikina N.A."/>
            <person name="Kleerebezem R."/>
            <person name="Rijpstra W.I."/>
            <person name="Damste J.S."/>
            <person name="Le Paslier D."/>
            <person name="Muyzer G."/>
            <person name="Wagner M."/>
            <person name="van Loosdrecht M.C."/>
            <person name="Daims H."/>
        </authorList>
    </citation>
    <scope>NUCLEOTIDE SEQUENCE [LARGE SCALE GENOMIC DNA]</scope>
    <source>
        <strain evidence="3">none</strain>
    </source>
</reference>
<name>I4EN63_9BACT</name>
<evidence type="ECO:0000313" key="2">
    <source>
        <dbReference type="EMBL" id="CCF86126.1"/>
    </source>
</evidence>
<dbReference type="OrthoDB" id="9816434at2"/>
<dbReference type="RefSeq" id="WP_008481765.1">
    <property type="nucleotide sequence ID" value="NZ_CAGS01000711.1"/>
</dbReference>
<dbReference type="Gene3D" id="2.60.200.20">
    <property type="match status" value="1"/>
</dbReference>
<keyword evidence="3" id="KW-1185">Reference proteome</keyword>
<dbReference type="AlphaFoldDB" id="I4EN63"/>
<gene>
    <name evidence="2" type="ORF">NITHO_760005</name>
</gene>
<dbReference type="InterPro" id="IPR008984">
    <property type="entry name" value="SMAD_FHA_dom_sf"/>
</dbReference>
<comment type="caution">
    <text evidence="2">The sequence shown here is derived from an EMBL/GenBank/DDBJ whole genome shotgun (WGS) entry which is preliminary data.</text>
</comment>
<dbReference type="Gene3D" id="3.30.2320.60">
    <property type="entry name" value="FhaA, phosphopeptide-binding domain (DUF3662)"/>
    <property type="match status" value="1"/>
</dbReference>
<dbReference type="SMART" id="SM00240">
    <property type="entry name" value="FHA"/>
    <property type="match status" value="1"/>
</dbReference>
<dbReference type="PANTHER" id="PTHR23308">
    <property type="entry name" value="NUCLEAR INHIBITOR OF PROTEIN PHOSPHATASE-1"/>
    <property type="match status" value="1"/>
</dbReference>
<dbReference type="EMBL" id="CAGS01000711">
    <property type="protein sequence ID" value="CCF86126.1"/>
    <property type="molecule type" value="Genomic_DNA"/>
</dbReference>
<accession>I4EN63</accession>
<evidence type="ECO:0000259" key="1">
    <source>
        <dbReference type="PROSITE" id="PS50006"/>
    </source>
</evidence>
<protein>
    <submittedName>
        <fullName evidence="2">FHA domain containing protein</fullName>
    </submittedName>
</protein>
<feature type="domain" description="FHA" evidence="1">
    <location>
        <begin position="174"/>
        <end position="223"/>
    </location>
</feature>
<dbReference type="InterPro" id="IPR050923">
    <property type="entry name" value="Cell_Proc_Reg/RNA_Proc"/>
</dbReference>